<dbReference type="InterPro" id="IPR046611">
    <property type="entry name" value="DUF6670"/>
</dbReference>
<protein>
    <recommendedName>
        <fullName evidence="3">AttH domain-containing protein</fullName>
    </recommendedName>
</protein>
<proteinExistence type="predicted"/>
<dbReference type="Pfam" id="PF20375">
    <property type="entry name" value="DUF6670"/>
    <property type="match status" value="1"/>
</dbReference>
<dbReference type="EMBL" id="JACBZM010000001">
    <property type="protein sequence ID" value="NYI47302.1"/>
    <property type="molecule type" value="Genomic_DNA"/>
</dbReference>
<dbReference type="AlphaFoldDB" id="A0A7Y9ZKV4"/>
<reference evidence="1 2" key="1">
    <citation type="submission" date="2020-07" db="EMBL/GenBank/DDBJ databases">
        <title>Sequencing the genomes of 1000 actinobacteria strains.</title>
        <authorList>
            <person name="Klenk H.-P."/>
        </authorList>
    </citation>
    <scope>NUCLEOTIDE SEQUENCE [LARGE SCALE GENOMIC DNA]</scope>
    <source>
        <strain evidence="1 2">DSM 15131</strain>
    </source>
</reference>
<evidence type="ECO:0000313" key="1">
    <source>
        <dbReference type="EMBL" id="NYI47302.1"/>
    </source>
</evidence>
<accession>A0A7Y9ZKV4</accession>
<organism evidence="1 2">
    <name type="scientific">Nocardioides aromaticivorans</name>
    <dbReference type="NCBI Taxonomy" id="200618"/>
    <lineage>
        <taxon>Bacteria</taxon>
        <taxon>Bacillati</taxon>
        <taxon>Actinomycetota</taxon>
        <taxon>Actinomycetes</taxon>
        <taxon>Propionibacteriales</taxon>
        <taxon>Nocardioidaceae</taxon>
        <taxon>Nocardioides</taxon>
    </lineage>
</organism>
<evidence type="ECO:0000313" key="2">
    <source>
        <dbReference type="Proteomes" id="UP000562045"/>
    </source>
</evidence>
<dbReference type="Proteomes" id="UP000562045">
    <property type="component" value="Unassembled WGS sequence"/>
</dbReference>
<dbReference type="RefSeq" id="WP_218864771.1">
    <property type="nucleotide sequence ID" value="NZ_JACBZM010000001.1"/>
</dbReference>
<gene>
    <name evidence="1" type="ORF">BJ993_004382</name>
</gene>
<sequence length="383" mass="42413">MNPLRLAAPVLVPALGLLDSRLRASTEPFDRDDLFVPHARSRRWAWTHFGVFLPDLPAPYRFLNTMTLIGATGSTCFDDDRIAAADARDTAMLLSATAHADQHHHAGYDLAECDFPDSGPLRWGEHLALEVDLPLVRVSGRYLGFDVDIELTTTTAASWFIRSAPYDHVSLLAPYTGTLTDADGRHELGGLGTVEYARCLSPQSLVRRPLPAWAKLPVDFFTYQVVDLDADTQLLLTDVSALGATACRLAHVRTRDGRAEVYDDVAFDVVEWADEPQVDPAGHPMPVPHRMRWTVRDRGEELLRLDAEVDAPYRYGHGTGYVSAYAHRTTWRGRELTGSGYLEWVDRRQGWATSATQASLRSHSSAASSSVTTRDGCLILRSS</sequence>
<comment type="caution">
    <text evidence="1">The sequence shown here is derived from an EMBL/GenBank/DDBJ whole genome shotgun (WGS) entry which is preliminary data.</text>
</comment>
<evidence type="ECO:0008006" key="3">
    <source>
        <dbReference type="Google" id="ProtNLM"/>
    </source>
</evidence>
<name>A0A7Y9ZKV4_9ACTN</name>